<dbReference type="Pfam" id="PF05426">
    <property type="entry name" value="Alginate_lyase"/>
    <property type="match status" value="1"/>
</dbReference>
<gene>
    <name evidence="6" type="ORF">PQJ73_27490</name>
</gene>
<feature type="domain" description="Alginate lyase" evidence="5">
    <location>
        <begin position="64"/>
        <end position="272"/>
    </location>
</feature>
<dbReference type="InterPro" id="IPR008929">
    <property type="entry name" value="Chondroitin_lyas"/>
</dbReference>
<keyword evidence="1 4" id="KW-0732">Signal</keyword>
<feature type="chain" id="PRO_5046508703" evidence="4">
    <location>
        <begin position="22"/>
        <end position="384"/>
    </location>
</feature>
<keyword evidence="2 6" id="KW-0456">Lyase</keyword>
<sequence length="384" mass="40844">MVLARAAAILLLCSLASTAVADPAHWCAAAGWTEEHPPVRVLRGPASPGSDRSAEPFVLLVMRSAAAWHGLRDRAAAERAVGALRRWADAAALEMVEDAGPQQSNTNSIYSLRRALIGLLGSWLVLRSAAAEHDRATIDGWLDRLAAIQDTPTGAARSRADGEAVSNRNNHALLRATVDALTAARTGAADRAQAAADMVAATLRDMRADGSLPLETRRGARALWYQRHAIASIVHIGEHVARFGHDVWAPRADGRSLHDAVRFLIEAVESPARVAGYASAEAGSRPGSRPDVQDLGFLGPRGHGRHYMAWIETYRARFPSHPNGAALAGLLRPRLEAVRPLIDEISGGNTTCFAATPRRERADLAPVGAATRSTPGSGDRASTD</sequence>
<dbReference type="GO" id="GO:0016829">
    <property type="term" value="F:lyase activity"/>
    <property type="evidence" value="ECO:0007669"/>
    <property type="project" value="UniProtKB-KW"/>
</dbReference>
<evidence type="ECO:0000256" key="4">
    <source>
        <dbReference type="SAM" id="SignalP"/>
    </source>
</evidence>
<accession>A0ABT5JJB4</accession>
<evidence type="ECO:0000256" key="1">
    <source>
        <dbReference type="ARBA" id="ARBA00022729"/>
    </source>
</evidence>
<dbReference type="InterPro" id="IPR008397">
    <property type="entry name" value="Alginate_lyase_dom"/>
</dbReference>
<reference evidence="6" key="1">
    <citation type="journal article" date="2023" name="Microbiol Resour">
        <title>Genome Sequences of Rhodoplanes serenus and Two Thermotolerant Strains, Rhodoplanes tepidamans and 'Rhodoplanes cryptolactis,' Further Refine the Genus.</title>
        <authorList>
            <person name="Rayyan A.A."/>
            <person name="Kyndt J.A."/>
        </authorList>
    </citation>
    <scope>NUCLEOTIDE SEQUENCE</scope>
    <source>
        <strain evidence="6">DSM 9987</strain>
    </source>
</reference>
<organism evidence="6 7">
    <name type="scientific">Rhodoplanes tepidamans</name>
    <name type="common">Rhodoplanes cryptolactis</name>
    <dbReference type="NCBI Taxonomy" id="200616"/>
    <lineage>
        <taxon>Bacteria</taxon>
        <taxon>Pseudomonadati</taxon>
        <taxon>Pseudomonadota</taxon>
        <taxon>Alphaproteobacteria</taxon>
        <taxon>Hyphomicrobiales</taxon>
        <taxon>Nitrobacteraceae</taxon>
        <taxon>Rhodoplanes</taxon>
    </lineage>
</organism>
<name>A0ABT5JJB4_RHOTP</name>
<protein>
    <submittedName>
        <fullName evidence="6">Alginate lyase family protein</fullName>
    </submittedName>
</protein>
<feature type="region of interest" description="Disordered" evidence="3">
    <location>
        <begin position="363"/>
        <end position="384"/>
    </location>
</feature>
<dbReference type="EMBL" id="JAQQLI010000072">
    <property type="protein sequence ID" value="MDC7789441.1"/>
    <property type="molecule type" value="Genomic_DNA"/>
</dbReference>
<evidence type="ECO:0000256" key="3">
    <source>
        <dbReference type="SAM" id="MobiDB-lite"/>
    </source>
</evidence>
<evidence type="ECO:0000313" key="7">
    <source>
        <dbReference type="Proteomes" id="UP001165652"/>
    </source>
</evidence>
<dbReference type="Gene3D" id="1.50.10.100">
    <property type="entry name" value="Chondroitin AC/alginate lyase"/>
    <property type="match status" value="1"/>
</dbReference>
<reference evidence="6" key="2">
    <citation type="submission" date="2023-02" db="EMBL/GenBank/DDBJ databases">
        <authorList>
            <person name="Rayyan A."/>
            <person name="Meyer T."/>
            <person name="Kyndt J.A."/>
        </authorList>
    </citation>
    <scope>NUCLEOTIDE SEQUENCE</scope>
    <source>
        <strain evidence="6">DSM 9987</strain>
    </source>
</reference>
<evidence type="ECO:0000259" key="5">
    <source>
        <dbReference type="Pfam" id="PF05426"/>
    </source>
</evidence>
<comment type="caution">
    <text evidence="6">The sequence shown here is derived from an EMBL/GenBank/DDBJ whole genome shotgun (WGS) entry which is preliminary data.</text>
</comment>
<dbReference type="RefSeq" id="WP_272780266.1">
    <property type="nucleotide sequence ID" value="NZ_JAQQLI010000072.1"/>
</dbReference>
<dbReference type="Proteomes" id="UP001165652">
    <property type="component" value="Unassembled WGS sequence"/>
</dbReference>
<keyword evidence="7" id="KW-1185">Reference proteome</keyword>
<evidence type="ECO:0000313" key="6">
    <source>
        <dbReference type="EMBL" id="MDC7789441.1"/>
    </source>
</evidence>
<proteinExistence type="predicted"/>
<evidence type="ECO:0000256" key="2">
    <source>
        <dbReference type="ARBA" id="ARBA00023239"/>
    </source>
</evidence>
<feature type="signal peptide" evidence="4">
    <location>
        <begin position="1"/>
        <end position="21"/>
    </location>
</feature>
<dbReference type="SUPFAM" id="SSF48230">
    <property type="entry name" value="Chondroitin AC/alginate lyase"/>
    <property type="match status" value="1"/>
</dbReference>